<dbReference type="InterPro" id="IPR013766">
    <property type="entry name" value="Thioredoxin_domain"/>
</dbReference>
<organism evidence="9 10">
    <name type="scientific">Pusillibacter faecalis</name>
    <dbReference type="NCBI Taxonomy" id="2714358"/>
    <lineage>
        <taxon>Bacteria</taxon>
        <taxon>Bacillati</taxon>
        <taxon>Bacillota</taxon>
        <taxon>Clostridia</taxon>
        <taxon>Eubacteriales</taxon>
        <taxon>Oscillospiraceae</taxon>
        <taxon>Pusillibacter</taxon>
    </lineage>
</organism>
<dbReference type="EMBL" id="AP023421">
    <property type="protein sequence ID" value="BCK86109.1"/>
    <property type="molecule type" value="Genomic_DNA"/>
</dbReference>
<dbReference type="PRINTS" id="PR00421">
    <property type="entry name" value="THIOREDOXIN"/>
</dbReference>
<dbReference type="PROSITE" id="PS51352">
    <property type="entry name" value="THIOREDOXIN_2"/>
    <property type="match status" value="1"/>
</dbReference>
<dbReference type="AlphaFoldDB" id="A0A830QUE6"/>
<keyword evidence="4" id="KW-0249">Electron transport</keyword>
<geneLocation type="plasmid" evidence="9 10">
    <name>pMM59_01</name>
</geneLocation>
<dbReference type="Proteomes" id="UP000679848">
    <property type="component" value="Plasmid pMM59_01"/>
</dbReference>
<dbReference type="SUPFAM" id="SSF52833">
    <property type="entry name" value="Thioredoxin-like"/>
    <property type="match status" value="1"/>
</dbReference>
<keyword evidence="3" id="KW-0813">Transport</keyword>
<evidence type="ECO:0000256" key="7">
    <source>
        <dbReference type="NCBIfam" id="TIGR01068"/>
    </source>
</evidence>
<sequence>MKMLAHGISGKQMNRMAKLMCFYRQGTLLCDKVTEEAEGVCYAVSNKPRTMEEPDMAIMHVTKNNFQEEVIQSDQPVLLDFWANWCGPCRMVGPVVEEIAQERPDVKVGKIDVDEQRELAAAFQIMSIPTLVVMQDGKVTQQVVGLRPKEQILAMLDRGN</sequence>
<evidence type="ECO:0000256" key="2">
    <source>
        <dbReference type="ARBA" id="ARBA00020570"/>
    </source>
</evidence>
<keyword evidence="10" id="KW-1185">Reference proteome</keyword>
<dbReference type="PROSITE" id="PS00194">
    <property type="entry name" value="THIOREDOXIN_1"/>
    <property type="match status" value="1"/>
</dbReference>
<dbReference type="InterPro" id="IPR017937">
    <property type="entry name" value="Thioredoxin_CS"/>
</dbReference>
<dbReference type="NCBIfam" id="TIGR01068">
    <property type="entry name" value="thioredoxin"/>
    <property type="match status" value="1"/>
</dbReference>
<evidence type="ECO:0000256" key="3">
    <source>
        <dbReference type="ARBA" id="ARBA00022448"/>
    </source>
</evidence>
<dbReference type="InterPro" id="IPR005746">
    <property type="entry name" value="Thioredoxin"/>
</dbReference>
<evidence type="ECO:0000313" key="10">
    <source>
        <dbReference type="Proteomes" id="UP000679848"/>
    </source>
</evidence>
<gene>
    <name evidence="9" type="ORF">MM59RIKEN_34280</name>
</gene>
<dbReference type="Pfam" id="PF00085">
    <property type="entry name" value="Thioredoxin"/>
    <property type="match status" value="1"/>
</dbReference>
<dbReference type="InterPro" id="IPR036249">
    <property type="entry name" value="Thioredoxin-like_sf"/>
</dbReference>
<evidence type="ECO:0000256" key="5">
    <source>
        <dbReference type="ARBA" id="ARBA00023157"/>
    </source>
</evidence>
<evidence type="ECO:0000313" key="9">
    <source>
        <dbReference type="EMBL" id="BCK86109.1"/>
    </source>
</evidence>
<dbReference type="GO" id="GO:0005829">
    <property type="term" value="C:cytosol"/>
    <property type="evidence" value="ECO:0007669"/>
    <property type="project" value="TreeGrafter"/>
</dbReference>
<dbReference type="PANTHER" id="PTHR45663">
    <property type="entry name" value="GEO12009P1"/>
    <property type="match status" value="1"/>
</dbReference>
<evidence type="ECO:0000259" key="8">
    <source>
        <dbReference type="PROSITE" id="PS51352"/>
    </source>
</evidence>
<protein>
    <recommendedName>
        <fullName evidence="2 7">Thioredoxin</fullName>
    </recommendedName>
</protein>
<dbReference type="GO" id="GO:0015035">
    <property type="term" value="F:protein-disulfide reductase activity"/>
    <property type="evidence" value="ECO:0007669"/>
    <property type="project" value="UniProtKB-UniRule"/>
</dbReference>
<keyword evidence="5" id="KW-1015">Disulfide bond</keyword>
<dbReference type="PANTHER" id="PTHR45663:SF11">
    <property type="entry name" value="GEO12009P1"/>
    <property type="match status" value="1"/>
</dbReference>
<reference evidence="9" key="1">
    <citation type="submission" date="2020-09" db="EMBL/GenBank/DDBJ databases">
        <title>New species isolated from human feces.</title>
        <authorList>
            <person name="Kitahara M."/>
            <person name="Shigeno Y."/>
            <person name="Shime M."/>
            <person name="Matsumoto Y."/>
            <person name="Nakamura S."/>
            <person name="Motooka D."/>
            <person name="Fukuoka S."/>
            <person name="Nishikawa H."/>
            <person name="Benno Y."/>
        </authorList>
    </citation>
    <scope>NUCLEOTIDE SEQUENCE</scope>
    <source>
        <strain evidence="9">MM59</strain>
        <plasmid evidence="9">pMM59_01</plasmid>
    </source>
</reference>
<proteinExistence type="inferred from homology"/>
<comment type="similarity">
    <text evidence="1">Belongs to the thioredoxin family.</text>
</comment>
<accession>A0A830QUE6</accession>
<evidence type="ECO:0000256" key="6">
    <source>
        <dbReference type="ARBA" id="ARBA00023284"/>
    </source>
</evidence>
<keyword evidence="6" id="KW-0676">Redox-active center</keyword>
<dbReference type="KEGG" id="pfaa:MM59RIKEN_34280"/>
<dbReference type="CDD" id="cd02947">
    <property type="entry name" value="TRX_family"/>
    <property type="match status" value="1"/>
</dbReference>
<keyword evidence="9" id="KW-0614">Plasmid</keyword>
<dbReference type="FunFam" id="3.40.30.10:FF:000001">
    <property type="entry name" value="Thioredoxin"/>
    <property type="match status" value="1"/>
</dbReference>
<dbReference type="Gene3D" id="3.40.30.10">
    <property type="entry name" value="Glutaredoxin"/>
    <property type="match status" value="1"/>
</dbReference>
<dbReference type="GO" id="GO:0045454">
    <property type="term" value="P:cell redox homeostasis"/>
    <property type="evidence" value="ECO:0007669"/>
    <property type="project" value="TreeGrafter"/>
</dbReference>
<evidence type="ECO:0000256" key="4">
    <source>
        <dbReference type="ARBA" id="ARBA00022982"/>
    </source>
</evidence>
<feature type="domain" description="Thioredoxin" evidence="8">
    <location>
        <begin position="47"/>
        <end position="160"/>
    </location>
</feature>
<name>A0A830QUE6_9FIRM</name>
<evidence type="ECO:0000256" key="1">
    <source>
        <dbReference type="ARBA" id="ARBA00008987"/>
    </source>
</evidence>